<feature type="transmembrane region" description="Helical" evidence="4">
    <location>
        <begin position="57"/>
        <end position="80"/>
    </location>
</feature>
<comment type="caution">
    <text evidence="5">The sequence shown here is derived from an EMBL/GenBank/DDBJ whole genome shotgun (WGS) entry which is preliminary data.</text>
</comment>
<protein>
    <submittedName>
        <fullName evidence="5">Mce-associated membrane protein</fullName>
    </submittedName>
</protein>
<evidence type="ECO:0000313" key="5">
    <source>
        <dbReference type="EMBL" id="NYH84769.1"/>
    </source>
</evidence>
<evidence type="ECO:0000256" key="4">
    <source>
        <dbReference type="SAM" id="Phobius"/>
    </source>
</evidence>
<dbReference type="Proteomes" id="UP000533017">
    <property type="component" value="Unassembled WGS sequence"/>
</dbReference>
<evidence type="ECO:0000256" key="3">
    <source>
        <dbReference type="SAM" id="MobiDB-lite"/>
    </source>
</evidence>
<reference evidence="5 6" key="1">
    <citation type="submission" date="2020-07" db="EMBL/GenBank/DDBJ databases">
        <title>Sequencing the genomes of 1000 actinobacteria strains.</title>
        <authorList>
            <person name="Klenk H.-P."/>
        </authorList>
    </citation>
    <scope>NUCLEOTIDE SEQUENCE [LARGE SCALE GENOMIC DNA]</scope>
    <source>
        <strain evidence="5 6">DSM 45117</strain>
    </source>
</reference>
<name>A0ABX2S626_9ACTN</name>
<dbReference type="PANTHER" id="PTHR37042">
    <property type="entry name" value="OUTER MEMBRANE PROTEIN RV1973"/>
    <property type="match status" value="1"/>
</dbReference>
<keyword evidence="2 4" id="KW-0472">Membrane</keyword>
<evidence type="ECO:0000256" key="1">
    <source>
        <dbReference type="ARBA" id="ARBA00004370"/>
    </source>
</evidence>
<accession>A0ABX2S626</accession>
<sequence length="210" mass="22798">MAVDRTDDAMTNVLDETPDEAADTRHTVHPAHPGHDGPAEGSRTDDGPARPRSPGPALAVLAALLLAGLVAAGFLGHRVLAARQEDRSRAQALHTARQLVADFTTVDYRKFDRQSGEVLNLAAGDFHSQYSHASKQLRTLVTQNRTVSRGQILEAGITSLDQDSARVLVVADAEVTHVGADRPELRTYRLQLDLSREKAGWRVVELQFVG</sequence>
<organism evidence="5 6">
    <name type="scientific">Actinopolymorpha cephalotaxi</name>
    <dbReference type="NCBI Taxonomy" id="504797"/>
    <lineage>
        <taxon>Bacteria</taxon>
        <taxon>Bacillati</taxon>
        <taxon>Actinomycetota</taxon>
        <taxon>Actinomycetes</taxon>
        <taxon>Propionibacteriales</taxon>
        <taxon>Actinopolymorphaceae</taxon>
        <taxon>Actinopolymorpha</taxon>
    </lineage>
</organism>
<dbReference type="EMBL" id="JACBZA010000001">
    <property type="protein sequence ID" value="NYH84769.1"/>
    <property type="molecule type" value="Genomic_DNA"/>
</dbReference>
<gene>
    <name evidence="5" type="ORF">FHR37_003620</name>
</gene>
<feature type="region of interest" description="Disordered" evidence="3">
    <location>
        <begin position="1"/>
        <end position="54"/>
    </location>
</feature>
<dbReference type="RefSeq" id="WP_139239012.1">
    <property type="nucleotide sequence ID" value="NZ_FOOI01000009.1"/>
</dbReference>
<dbReference type="PANTHER" id="PTHR37042:SF4">
    <property type="entry name" value="OUTER MEMBRANE PROTEIN RV1973"/>
    <property type="match status" value="1"/>
</dbReference>
<evidence type="ECO:0000313" key="6">
    <source>
        <dbReference type="Proteomes" id="UP000533017"/>
    </source>
</evidence>
<keyword evidence="4" id="KW-0812">Transmembrane</keyword>
<keyword evidence="6" id="KW-1185">Reference proteome</keyword>
<comment type="subcellular location">
    <subcellularLocation>
        <location evidence="1">Membrane</location>
    </subcellularLocation>
</comment>
<proteinExistence type="predicted"/>
<evidence type="ECO:0000256" key="2">
    <source>
        <dbReference type="ARBA" id="ARBA00023136"/>
    </source>
</evidence>
<keyword evidence="4" id="KW-1133">Transmembrane helix</keyword>
<feature type="compositionally biased region" description="Basic and acidic residues" evidence="3">
    <location>
        <begin position="33"/>
        <end position="49"/>
    </location>
</feature>